<evidence type="ECO:0000256" key="6">
    <source>
        <dbReference type="ARBA" id="ARBA00023136"/>
    </source>
</evidence>
<dbReference type="GO" id="GO:0015990">
    <property type="term" value="P:electron transport coupled proton transport"/>
    <property type="evidence" value="ECO:0007669"/>
    <property type="project" value="TreeGrafter"/>
</dbReference>
<evidence type="ECO:0000256" key="5">
    <source>
        <dbReference type="ARBA" id="ARBA00022989"/>
    </source>
</evidence>
<gene>
    <name evidence="9" type="primary">nad4</name>
</gene>
<dbReference type="GO" id="GO:0048039">
    <property type="term" value="F:ubiquinone binding"/>
    <property type="evidence" value="ECO:0007669"/>
    <property type="project" value="TreeGrafter"/>
</dbReference>
<keyword evidence="4 7" id="KW-0812">Transmembrane</keyword>
<dbReference type="NCBIfam" id="TIGR01972">
    <property type="entry name" value="NDH_I_M"/>
    <property type="match status" value="1"/>
</dbReference>
<feature type="transmembrane region" description="Helical" evidence="7">
    <location>
        <begin position="68"/>
        <end position="96"/>
    </location>
</feature>
<feature type="transmembrane region" description="Helical" evidence="7">
    <location>
        <begin position="233"/>
        <end position="254"/>
    </location>
</feature>
<dbReference type="GO" id="GO:0031966">
    <property type="term" value="C:mitochondrial membrane"/>
    <property type="evidence" value="ECO:0007669"/>
    <property type="project" value="UniProtKB-SubCell"/>
</dbReference>
<protein>
    <recommendedName>
        <fullName evidence="7">NADH-ubiquinone oxidoreductase chain 4</fullName>
        <ecNumber evidence="7">7.1.1.2</ecNumber>
    </recommendedName>
</protein>
<dbReference type="EC" id="7.1.1.2" evidence="7"/>
<dbReference type="NCBIfam" id="NF004499">
    <property type="entry name" value="PRK05846.1-3"/>
    <property type="match status" value="1"/>
</dbReference>
<feature type="transmembrane region" description="Helical" evidence="7">
    <location>
        <begin position="132"/>
        <end position="150"/>
    </location>
</feature>
<keyword evidence="6 7" id="KW-0472">Membrane</keyword>
<evidence type="ECO:0000256" key="7">
    <source>
        <dbReference type="RuleBase" id="RU003297"/>
    </source>
</evidence>
<feature type="transmembrane region" description="Helical" evidence="7">
    <location>
        <begin position="366"/>
        <end position="387"/>
    </location>
</feature>
<dbReference type="InterPro" id="IPR001750">
    <property type="entry name" value="ND/Mrp_TM"/>
</dbReference>
<keyword evidence="7 9" id="KW-0496">Mitochondrion</keyword>
<comment type="function">
    <text evidence="1">Core subunit of the mitochondrial membrane respiratory chain NADH dehydrogenase (Complex I) that is believed to belong to the minimal assembly required for catalysis. Complex I functions in the transfer of electrons from NADH to the respiratory chain. The immediate electron acceptor for the enzyme is believed to be ubiquinone.</text>
</comment>
<keyword evidence="7" id="KW-0679">Respiratory chain</keyword>
<evidence type="ECO:0000256" key="1">
    <source>
        <dbReference type="ARBA" id="ARBA00003257"/>
    </source>
</evidence>
<feature type="transmembrane region" description="Helical" evidence="7">
    <location>
        <begin position="324"/>
        <end position="345"/>
    </location>
</feature>
<keyword evidence="7" id="KW-0813">Transport</keyword>
<keyword evidence="7" id="KW-0830">Ubiquinone</keyword>
<feature type="transmembrane region" description="Helical" evidence="7">
    <location>
        <begin position="297"/>
        <end position="318"/>
    </location>
</feature>
<feature type="transmembrane region" description="Helical" evidence="7">
    <location>
        <begin position="108"/>
        <end position="126"/>
    </location>
</feature>
<comment type="subcellular location">
    <subcellularLocation>
        <location evidence="2">Membrane</location>
        <topology evidence="2">Multi-pass membrane protein</topology>
    </subcellularLocation>
    <subcellularLocation>
        <location evidence="7">Mitochondrion membrane</location>
        <topology evidence="7">Multi-pass membrane protein</topology>
    </subcellularLocation>
</comment>
<feature type="transmembrane region" description="Helical" evidence="7">
    <location>
        <begin position="399"/>
        <end position="422"/>
    </location>
</feature>
<evidence type="ECO:0000256" key="4">
    <source>
        <dbReference type="ARBA" id="ARBA00022692"/>
    </source>
</evidence>
<dbReference type="PRINTS" id="PR01437">
    <property type="entry name" value="NUOXDRDTASE4"/>
</dbReference>
<accession>A0A348AYT1</accession>
<geneLocation type="mitochondrion" evidence="9"/>
<dbReference type="InterPro" id="IPR003918">
    <property type="entry name" value="NADH_UbQ_OxRdtase"/>
</dbReference>
<feature type="transmembrane region" description="Helical" evidence="7">
    <location>
        <begin position="266"/>
        <end position="285"/>
    </location>
</feature>
<evidence type="ECO:0000256" key="2">
    <source>
        <dbReference type="ARBA" id="ARBA00004141"/>
    </source>
</evidence>
<keyword evidence="7" id="KW-0249">Electron transport</keyword>
<feature type="domain" description="NADH:quinone oxidoreductase/Mrp antiporter transmembrane" evidence="8">
    <location>
        <begin position="125"/>
        <end position="413"/>
    </location>
</feature>
<evidence type="ECO:0000313" key="9">
    <source>
        <dbReference type="EMBL" id="BBD14149.1"/>
    </source>
</evidence>
<dbReference type="GO" id="GO:0042773">
    <property type="term" value="P:ATP synthesis coupled electron transport"/>
    <property type="evidence" value="ECO:0007669"/>
    <property type="project" value="InterPro"/>
</dbReference>
<dbReference type="PANTHER" id="PTHR43507">
    <property type="entry name" value="NADH-UBIQUINONE OXIDOREDUCTASE CHAIN 4"/>
    <property type="match status" value="1"/>
</dbReference>
<reference evidence="9" key="1">
    <citation type="journal article" date="2018" name="Sci. Rep.">
        <title>Ophirina amphinema n. gen., n. sp., a New Deeply Branching Discobid with Phylogenetic Affinity to Jakobids.</title>
        <authorList>
            <person name="Yabuki A."/>
            <person name="Gyaltshen Y."/>
            <person name="Heiss A.A."/>
            <person name="Fujikura K."/>
            <person name="Kim E."/>
        </authorList>
    </citation>
    <scope>NUCLEOTIDE SEQUENCE</scope>
    <source>
        <strain evidence="9">JB</strain>
    </source>
</reference>
<comment type="function">
    <text evidence="7">Core subunit of the mitochondrial membrane respiratory chain NADH dehydrogenase (Complex I) which catalyzes electron transfer from NADH through the respiratory chain, using ubiquinone as an electron acceptor. Essential for the catalytic activity and assembly of complex I.</text>
</comment>
<evidence type="ECO:0000256" key="3">
    <source>
        <dbReference type="ARBA" id="ARBA00009025"/>
    </source>
</evidence>
<dbReference type="EMBL" id="LC369600">
    <property type="protein sequence ID" value="BBD14149.1"/>
    <property type="molecule type" value="Genomic_DNA"/>
</dbReference>
<comment type="similarity">
    <text evidence="3 7">Belongs to the complex I subunit 4 family.</text>
</comment>
<feature type="transmembrane region" description="Helical" evidence="7">
    <location>
        <begin position="204"/>
        <end position="226"/>
    </location>
</feature>
<feature type="transmembrane region" description="Helical" evidence="7">
    <location>
        <begin position="6"/>
        <end position="22"/>
    </location>
</feature>
<organism evidence="9">
    <name type="scientific">Ophirina amphinema</name>
    <dbReference type="NCBI Taxonomy" id="2108040"/>
    <lineage>
        <taxon>Eukaryota</taxon>
        <taxon>Discoba</taxon>
        <taxon>Jakobida</taxon>
        <taxon>Ophirinina</taxon>
        <taxon>Ophirinidae</taxon>
        <taxon>Ophirina</taxon>
    </lineage>
</organism>
<evidence type="ECO:0000259" key="8">
    <source>
        <dbReference type="Pfam" id="PF00361"/>
    </source>
</evidence>
<dbReference type="AlphaFoldDB" id="A0A348AYT1"/>
<dbReference type="InterPro" id="IPR010227">
    <property type="entry name" value="NADH_Q_OxRdtase_chainM/4"/>
</dbReference>
<feature type="transmembrane region" description="Helical" evidence="7">
    <location>
        <begin position="162"/>
        <end position="184"/>
    </location>
</feature>
<dbReference type="GO" id="GO:0008137">
    <property type="term" value="F:NADH dehydrogenase (ubiquinone) activity"/>
    <property type="evidence" value="ECO:0007669"/>
    <property type="project" value="UniProtKB-UniRule"/>
</dbReference>
<comment type="catalytic activity">
    <reaction evidence="7">
        <text>a ubiquinone + NADH + 5 H(+)(in) = a ubiquinol + NAD(+) + 4 H(+)(out)</text>
        <dbReference type="Rhea" id="RHEA:29091"/>
        <dbReference type="Rhea" id="RHEA-COMP:9565"/>
        <dbReference type="Rhea" id="RHEA-COMP:9566"/>
        <dbReference type="ChEBI" id="CHEBI:15378"/>
        <dbReference type="ChEBI" id="CHEBI:16389"/>
        <dbReference type="ChEBI" id="CHEBI:17976"/>
        <dbReference type="ChEBI" id="CHEBI:57540"/>
        <dbReference type="ChEBI" id="CHEBI:57945"/>
        <dbReference type="EC" id="7.1.1.2"/>
    </reaction>
</comment>
<dbReference type="PANTHER" id="PTHR43507:SF1">
    <property type="entry name" value="NADH-UBIQUINONE OXIDOREDUCTASE CHAIN 4"/>
    <property type="match status" value="1"/>
</dbReference>
<dbReference type="GO" id="GO:0003954">
    <property type="term" value="F:NADH dehydrogenase activity"/>
    <property type="evidence" value="ECO:0007669"/>
    <property type="project" value="TreeGrafter"/>
</dbReference>
<feature type="transmembrane region" description="Helical" evidence="7">
    <location>
        <begin position="29"/>
        <end position="48"/>
    </location>
</feature>
<name>A0A348AYT1_9EUKA</name>
<feature type="transmembrane region" description="Helical" evidence="7">
    <location>
        <begin position="446"/>
        <end position="463"/>
    </location>
</feature>
<sequence length="483" mass="54054">MSAIIGTLLIGSIIMFFVPSNLESAIKVGTLVFSLCAFLLSLLLWYNYDYTLGLVAFTYDHSWIGNSGFSLTMGVDGVSISLIALTTFLIPACILCSWRSIRSSVKEYYICFLVLDLLLVLVFSSLDLFLFYIFFEGVLIPMFLLIGIWGSSERRVYASYMLFLYTLAGSLLMLLAVIYIYLEVGTTNIVEVLDYEFGLTIQKLLWVCFFTSFAVKMPMVPFHIWLPEAHVEAPTAGSVLLAGVLLKLGGYGFYRMSIPLFPDATVYFAPFVLMLSVVAIVYASLTTLRQVDLKRVIAYSSVAHMGFVTLGMFSLNVHGIEGSILLMLSHGVVSSALFLCVGVLYDRHKTRIINYYGGLTRVMPMFSVAFLLFTMANISLPGTSSFVGEFLSLLGCYEVSTFMAFIASIGVVLGAGYSIWLYNRVCFGNLKIDYVNKFTDLSRREYLILLPFAIFTILFGIYPDLFLNLIHFSVLNIIEYCKF</sequence>
<keyword evidence="7" id="KW-0520">NAD</keyword>
<keyword evidence="5 7" id="KW-1133">Transmembrane helix</keyword>
<proteinExistence type="inferred from homology"/>
<dbReference type="Pfam" id="PF00361">
    <property type="entry name" value="Proton_antipo_M"/>
    <property type="match status" value="1"/>
</dbReference>